<dbReference type="SUPFAM" id="SSF56281">
    <property type="entry name" value="Metallo-hydrolase/oxidoreductase"/>
    <property type="match status" value="1"/>
</dbReference>
<keyword evidence="5" id="KW-0862">Zinc</keyword>
<evidence type="ECO:0000259" key="6">
    <source>
        <dbReference type="SMART" id="SM00849"/>
    </source>
</evidence>
<dbReference type="InterPro" id="IPR001279">
    <property type="entry name" value="Metallo-B-lactamas"/>
</dbReference>
<dbReference type="InterPro" id="IPR036866">
    <property type="entry name" value="RibonucZ/Hydroxyglut_hydro"/>
</dbReference>
<accession>A0A261R059</accession>
<name>A0A261R059_9BORD</name>
<keyword evidence="4 7" id="KW-0378">Hydrolase</keyword>
<dbReference type="PANTHER" id="PTHR42978:SF7">
    <property type="entry name" value="METALLO-HYDROLASE RV2300C-RELATED"/>
    <property type="match status" value="1"/>
</dbReference>
<gene>
    <name evidence="7" type="ORF">CAL26_11565</name>
</gene>
<keyword evidence="3" id="KW-0479">Metal-binding</keyword>
<dbReference type="GO" id="GO:0016787">
    <property type="term" value="F:hydrolase activity"/>
    <property type="evidence" value="ECO:0007669"/>
    <property type="project" value="UniProtKB-KW"/>
</dbReference>
<evidence type="ECO:0000313" key="8">
    <source>
        <dbReference type="Proteomes" id="UP000216857"/>
    </source>
</evidence>
<dbReference type="AlphaFoldDB" id="A0A261R059"/>
<evidence type="ECO:0000256" key="4">
    <source>
        <dbReference type="ARBA" id="ARBA00022801"/>
    </source>
</evidence>
<evidence type="ECO:0000256" key="1">
    <source>
        <dbReference type="ARBA" id="ARBA00001947"/>
    </source>
</evidence>
<comment type="similarity">
    <text evidence="2">Belongs to the metallo-beta-lactamase superfamily.</text>
</comment>
<dbReference type="EMBL" id="NEVJ01000003">
    <property type="protein sequence ID" value="OZI18361.1"/>
    <property type="molecule type" value="Genomic_DNA"/>
</dbReference>
<keyword evidence="8" id="KW-1185">Reference proteome</keyword>
<evidence type="ECO:0000256" key="5">
    <source>
        <dbReference type="ARBA" id="ARBA00022833"/>
    </source>
</evidence>
<dbReference type="PANTHER" id="PTHR42978">
    <property type="entry name" value="QUORUM-QUENCHING LACTONASE YTNP-RELATED-RELATED"/>
    <property type="match status" value="1"/>
</dbReference>
<dbReference type="Proteomes" id="UP000216857">
    <property type="component" value="Unassembled WGS sequence"/>
</dbReference>
<dbReference type="SMART" id="SM00849">
    <property type="entry name" value="Lactamase_B"/>
    <property type="match status" value="1"/>
</dbReference>
<comment type="cofactor">
    <cofactor evidence="1">
        <name>Zn(2+)</name>
        <dbReference type="ChEBI" id="CHEBI:29105"/>
    </cofactor>
</comment>
<dbReference type="OrthoDB" id="5443440at2"/>
<dbReference type="Gene3D" id="3.60.15.10">
    <property type="entry name" value="Ribonuclease Z/Hydroxyacylglutathione hydrolase-like"/>
    <property type="match status" value="1"/>
</dbReference>
<reference evidence="7" key="1">
    <citation type="submission" date="2017-05" db="EMBL/GenBank/DDBJ databases">
        <title>Complete and WGS of Bordetella genogroups.</title>
        <authorList>
            <person name="Spilker T."/>
            <person name="Lipuma J."/>
        </authorList>
    </citation>
    <scope>NUCLEOTIDE SEQUENCE</scope>
    <source>
        <strain evidence="7">AU21707</strain>
    </source>
</reference>
<dbReference type="GO" id="GO:0046872">
    <property type="term" value="F:metal ion binding"/>
    <property type="evidence" value="ECO:0007669"/>
    <property type="project" value="UniProtKB-KW"/>
</dbReference>
<evidence type="ECO:0000256" key="2">
    <source>
        <dbReference type="ARBA" id="ARBA00007749"/>
    </source>
</evidence>
<evidence type="ECO:0000313" key="7">
    <source>
        <dbReference type="EMBL" id="OZI18361.1"/>
    </source>
</evidence>
<organism evidence="7 8">
    <name type="scientific">Bordetella genomosp. 9</name>
    <dbReference type="NCBI Taxonomy" id="1416803"/>
    <lineage>
        <taxon>Bacteria</taxon>
        <taxon>Pseudomonadati</taxon>
        <taxon>Pseudomonadota</taxon>
        <taxon>Betaproteobacteria</taxon>
        <taxon>Burkholderiales</taxon>
        <taxon>Alcaligenaceae</taxon>
        <taxon>Bordetella</taxon>
    </lineage>
</organism>
<sequence>MPQPHTASHVAASGQALSAPSDELPRYQVYAVRYATRPAHRAANFLGGDPHDAPMPMDYYVWVIRDASRVVLVDTGFAQDMADKRHRTLLRHPAAALELLGIQAADVGDIVITHLHNDHAGTLGDYPNARFHLQDGEMAFATGRHMCCGMSNRAYEPDHVCAMVRLVYGDRVVFHDGDDAIAPGVSVHRIGGHTDGLQAVRVHTSRGWVVLASDASHYYEHFEQDRVFPLVFNVGDVLQGYRRLKTLAASPEHVVPGHDPLVMRRYPGAGPGLEGIAVRLDANPTAE</sequence>
<dbReference type="RefSeq" id="WP_094847063.1">
    <property type="nucleotide sequence ID" value="NZ_NEVJ01000003.1"/>
</dbReference>
<evidence type="ECO:0000256" key="3">
    <source>
        <dbReference type="ARBA" id="ARBA00022723"/>
    </source>
</evidence>
<feature type="domain" description="Metallo-beta-lactamase" evidence="6">
    <location>
        <begin position="58"/>
        <end position="258"/>
    </location>
</feature>
<proteinExistence type="inferred from homology"/>
<comment type="caution">
    <text evidence="7">The sequence shown here is derived from an EMBL/GenBank/DDBJ whole genome shotgun (WGS) entry which is preliminary data.</text>
</comment>
<dbReference type="InterPro" id="IPR051013">
    <property type="entry name" value="MBL_superfamily_lactonases"/>
</dbReference>
<dbReference type="CDD" id="cd07729">
    <property type="entry name" value="AHL_lactonase_MBL-fold"/>
    <property type="match status" value="1"/>
</dbReference>
<protein>
    <submittedName>
        <fullName evidence="7">MBL fold hydrolase</fullName>
    </submittedName>
</protein>
<dbReference type="Pfam" id="PF00753">
    <property type="entry name" value="Lactamase_B"/>
    <property type="match status" value="1"/>
</dbReference>